<feature type="domain" description="DBB" evidence="2">
    <location>
        <begin position="204"/>
        <end position="304"/>
    </location>
</feature>
<gene>
    <name evidence="3" type="ORF">OSB1V03_LOCUS19730</name>
</gene>
<dbReference type="InterPro" id="IPR017893">
    <property type="entry name" value="DBB_domain"/>
</dbReference>
<sequence length="304" mass="34324">MDRKDSWPDITIIFTKDAAEWDEYLTECFTQMIDSPSGGQSSSASAQQPLIVAHERLENMRFPLTALESQQFANSRAVLLIISPDLLDHVDAHADVYELTRLLPPKRTVCMLCGVQETDVSSFHRAALVTFDQWQCLVARDQDKEFVETDVSSFHRAALVTFDQWQCLVARDQDKEFVVSVIQAVQHVVQQAAEQSAAKPQFKLTPRKVKEANGKVFILLDSPVSDKQQIDILVDGCGDNQVSVKWKNAYTLYFILPENMLRVAKVMNISLICDTKHFMGTRPLKCETQMSELHGLLSSVNSPF</sequence>
<dbReference type="InterPro" id="IPR052446">
    <property type="entry name" value="B-cell_PI3K-Signaling_Adptrs"/>
</dbReference>
<keyword evidence="1" id="KW-0597">Phosphoprotein</keyword>
<dbReference type="GO" id="GO:0005068">
    <property type="term" value="F:transmembrane receptor protein tyrosine kinase adaptor activity"/>
    <property type="evidence" value="ECO:0007669"/>
    <property type="project" value="TreeGrafter"/>
</dbReference>
<dbReference type="PANTHER" id="PTHR16267:SF11">
    <property type="entry name" value="STUMPS, ISOFORM E"/>
    <property type="match status" value="1"/>
</dbReference>
<dbReference type="SMART" id="SM01282">
    <property type="entry name" value="DBB"/>
    <property type="match status" value="1"/>
</dbReference>
<feature type="non-terminal residue" evidence="3">
    <location>
        <position position="1"/>
    </location>
</feature>
<reference evidence="3" key="1">
    <citation type="submission" date="2020-11" db="EMBL/GenBank/DDBJ databases">
        <authorList>
            <person name="Tran Van P."/>
        </authorList>
    </citation>
    <scope>NUCLEOTIDE SEQUENCE</scope>
</reference>
<dbReference type="Pfam" id="PF18567">
    <property type="entry name" value="TIR_3"/>
    <property type="match status" value="1"/>
</dbReference>
<name>A0A7R9QFJ4_9ACAR</name>
<dbReference type="InterPro" id="IPR041340">
    <property type="entry name" value="PIK3AP1_TIR"/>
</dbReference>
<dbReference type="PROSITE" id="PS51376">
    <property type="entry name" value="DBB"/>
    <property type="match status" value="1"/>
</dbReference>
<evidence type="ECO:0000313" key="4">
    <source>
        <dbReference type="Proteomes" id="UP000759131"/>
    </source>
</evidence>
<protein>
    <recommendedName>
        <fullName evidence="2">DBB domain-containing protein</fullName>
    </recommendedName>
</protein>
<accession>A0A7R9QFJ4</accession>
<evidence type="ECO:0000313" key="3">
    <source>
        <dbReference type="EMBL" id="CAD7643737.1"/>
    </source>
</evidence>
<dbReference type="GO" id="GO:0005829">
    <property type="term" value="C:cytosol"/>
    <property type="evidence" value="ECO:0007669"/>
    <property type="project" value="TreeGrafter"/>
</dbReference>
<dbReference type="PANTHER" id="PTHR16267">
    <property type="entry name" value="BANK1/PIK3AP1 FAMILY MEMBER"/>
    <property type="match status" value="1"/>
</dbReference>
<organism evidence="3">
    <name type="scientific">Medioppia subpectinata</name>
    <dbReference type="NCBI Taxonomy" id="1979941"/>
    <lineage>
        <taxon>Eukaryota</taxon>
        <taxon>Metazoa</taxon>
        <taxon>Ecdysozoa</taxon>
        <taxon>Arthropoda</taxon>
        <taxon>Chelicerata</taxon>
        <taxon>Arachnida</taxon>
        <taxon>Acari</taxon>
        <taxon>Acariformes</taxon>
        <taxon>Sarcoptiformes</taxon>
        <taxon>Oribatida</taxon>
        <taxon>Brachypylina</taxon>
        <taxon>Oppioidea</taxon>
        <taxon>Oppiidae</taxon>
        <taxon>Medioppia</taxon>
    </lineage>
</organism>
<dbReference type="Pfam" id="PF14545">
    <property type="entry name" value="DBB"/>
    <property type="match status" value="1"/>
</dbReference>
<dbReference type="AlphaFoldDB" id="A0A7R9QFJ4"/>
<dbReference type="Proteomes" id="UP000759131">
    <property type="component" value="Unassembled WGS sequence"/>
</dbReference>
<dbReference type="EMBL" id="OC884397">
    <property type="protein sequence ID" value="CAD7643737.1"/>
    <property type="molecule type" value="Genomic_DNA"/>
</dbReference>
<evidence type="ECO:0000256" key="1">
    <source>
        <dbReference type="ARBA" id="ARBA00022553"/>
    </source>
</evidence>
<dbReference type="GO" id="GO:0005104">
    <property type="term" value="F:fibroblast growth factor receptor binding"/>
    <property type="evidence" value="ECO:0007669"/>
    <property type="project" value="TreeGrafter"/>
</dbReference>
<evidence type="ECO:0000259" key="2">
    <source>
        <dbReference type="PROSITE" id="PS51376"/>
    </source>
</evidence>
<dbReference type="OrthoDB" id="6497061at2759"/>
<dbReference type="Gene3D" id="3.40.50.10140">
    <property type="entry name" value="Toll/interleukin-1 receptor homology (TIR) domain"/>
    <property type="match status" value="1"/>
</dbReference>
<dbReference type="EMBL" id="CAJPIZ010029822">
    <property type="protein sequence ID" value="CAG2119783.1"/>
    <property type="molecule type" value="Genomic_DNA"/>
</dbReference>
<proteinExistence type="predicted"/>
<keyword evidence="4" id="KW-1185">Reference proteome</keyword>
<dbReference type="InterPro" id="IPR035897">
    <property type="entry name" value="Toll_tir_struct_dom_sf"/>
</dbReference>